<evidence type="ECO:0000313" key="2">
    <source>
        <dbReference type="Proteomes" id="UP000663814"/>
    </source>
</evidence>
<comment type="caution">
    <text evidence="1">The sequence shown here is derived from an EMBL/GenBank/DDBJ whole genome shotgun (WGS) entry which is preliminary data.</text>
</comment>
<keyword evidence="2" id="KW-1185">Reference proteome</keyword>
<evidence type="ECO:0000313" key="1">
    <source>
        <dbReference type="EMBL" id="MBZ9610813.1"/>
    </source>
</evidence>
<gene>
    <name evidence="1" type="ORF">I4W93_004325</name>
</gene>
<proteinExistence type="predicted"/>
<dbReference type="RefSeq" id="WP_205310607.1">
    <property type="nucleotide sequence ID" value="NZ_JAERPS020000001.1"/>
</dbReference>
<accession>A0ABS7X7V3</accession>
<reference evidence="1 2" key="1">
    <citation type="submission" date="2021-08" db="EMBL/GenBank/DDBJ databases">
        <title>Rheinheimera aquimaris sp. nov., isolated from seawater of the East Sea in Korea.</title>
        <authorList>
            <person name="Kim K.H."/>
            <person name="Wenting R."/>
            <person name="Kim K.R."/>
            <person name="Jeon C.O."/>
        </authorList>
    </citation>
    <scope>NUCLEOTIDE SEQUENCE [LARGE SCALE GENOMIC DNA]</scope>
    <source>
        <strain evidence="1 2">MA-13</strain>
    </source>
</reference>
<dbReference type="EMBL" id="JAERPS020000001">
    <property type="protein sequence ID" value="MBZ9610813.1"/>
    <property type="molecule type" value="Genomic_DNA"/>
</dbReference>
<organism evidence="1 2">
    <name type="scientific">Rheinheimera maricola</name>
    <dbReference type="NCBI Taxonomy" id="2793282"/>
    <lineage>
        <taxon>Bacteria</taxon>
        <taxon>Pseudomonadati</taxon>
        <taxon>Pseudomonadota</taxon>
        <taxon>Gammaproteobacteria</taxon>
        <taxon>Chromatiales</taxon>
        <taxon>Chromatiaceae</taxon>
        <taxon>Rheinheimera</taxon>
    </lineage>
</organism>
<name>A0ABS7X7V3_9GAMM</name>
<evidence type="ECO:0008006" key="3">
    <source>
        <dbReference type="Google" id="ProtNLM"/>
    </source>
</evidence>
<protein>
    <recommendedName>
        <fullName evidence="3">Coat protein</fullName>
    </recommendedName>
</protein>
<sequence>MSNVRMVIINEFDSGTVAQSVGTAVASLPATNMQAYNNSRIWRSLTVANSVLQGNFADIQLISAFVLWRHNLTNAATIRLQLYASANQTGTVVYDSSDIPAVQQISFGDWDWRIQPVVASALDDWAVRYSQMWFAAVFAASYKITIKDPLNTTGQLDATRIYMGRHFEPAVNFSYGRQWQIGSNAQQLRTDDGSLFTTQSPTWRTSQFSLDYIDEGDRANLIKALRYAGTSRDFFISLFPEQGGQKEVENSFAAKFKQQPVITNSAFNNNKAPLSVEEC</sequence>
<dbReference type="Proteomes" id="UP000663814">
    <property type="component" value="Unassembled WGS sequence"/>
</dbReference>